<feature type="region of interest" description="Disordered" evidence="2">
    <location>
        <begin position="171"/>
        <end position="212"/>
    </location>
</feature>
<dbReference type="InterPro" id="IPR025258">
    <property type="entry name" value="RH_dom"/>
</dbReference>
<accession>A0A6A4X4I0</accession>
<evidence type="ECO:0000259" key="3">
    <source>
        <dbReference type="SMART" id="SM01175"/>
    </source>
</evidence>
<feature type="region of interest" description="Disordered" evidence="2">
    <location>
        <begin position="1"/>
        <end position="150"/>
    </location>
</feature>
<reference evidence="4 5" key="1">
    <citation type="submission" date="2019-07" db="EMBL/GenBank/DDBJ databases">
        <title>Draft genome assembly of a fouling barnacle, Amphibalanus amphitrite (Darwin, 1854): The first reference genome for Thecostraca.</title>
        <authorList>
            <person name="Kim W."/>
        </authorList>
    </citation>
    <scope>NUCLEOTIDE SEQUENCE [LARGE SCALE GENOMIC DNA]</scope>
    <source>
        <strain evidence="4">SNU_AA5</strain>
        <tissue evidence="4">Soma without cirri and trophi</tissue>
    </source>
</reference>
<dbReference type="OrthoDB" id="10067503at2759"/>
<gene>
    <name evidence="4" type="primary">Rubcn</name>
    <name evidence="4" type="ORF">FJT64_018144</name>
</gene>
<feature type="compositionally biased region" description="Basic and acidic residues" evidence="2">
    <location>
        <begin position="84"/>
        <end position="94"/>
    </location>
</feature>
<dbReference type="GO" id="GO:1901981">
    <property type="term" value="F:phosphatidylinositol phosphate binding"/>
    <property type="evidence" value="ECO:0007669"/>
    <property type="project" value="TreeGrafter"/>
</dbReference>
<proteinExistence type="predicted"/>
<feature type="compositionally biased region" description="Pro residues" evidence="2">
    <location>
        <begin position="395"/>
        <end position="412"/>
    </location>
</feature>
<evidence type="ECO:0000313" key="4">
    <source>
        <dbReference type="EMBL" id="KAF0310990.1"/>
    </source>
</evidence>
<dbReference type="Proteomes" id="UP000440578">
    <property type="component" value="Unassembled WGS sequence"/>
</dbReference>
<protein>
    <submittedName>
        <fullName evidence="4">Run domain Beclin-1-interacting and cysteine-rich domain-containing protein</fullName>
    </submittedName>
</protein>
<organism evidence="4 5">
    <name type="scientific">Amphibalanus amphitrite</name>
    <name type="common">Striped barnacle</name>
    <name type="synonym">Balanus amphitrite</name>
    <dbReference type="NCBI Taxonomy" id="1232801"/>
    <lineage>
        <taxon>Eukaryota</taxon>
        <taxon>Metazoa</taxon>
        <taxon>Ecdysozoa</taxon>
        <taxon>Arthropoda</taxon>
        <taxon>Crustacea</taxon>
        <taxon>Multicrustacea</taxon>
        <taxon>Cirripedia</taxon>
        <taxon>Thoracica</taxon>
        <taxon>Thoracicalcarea</taxon>
        <taxon>Balanomorpha</taxon>
        <taxon>Balanoidea</taxon>
        <taxon>Balanidae</taxon>
        <taxon>Amphibalaninae</taxon>
        <taxon>Amphibalanus</taxon>
    </lineage>
</organism>
<dbReference type="InterPro" id="IPR052428">
    <property type="entry name" value="Autophagy_HostDef_Reg"/>
</dbReference>
<evidence type="ECO:0000313" key="5">
    <source>
        <dbReference type="Proteomes" id="UP000440578"/>
    </source>
</evidence>
<dbReference type="SMART" id="SM01175">
    <property type="entry name" value="DUF4206"/>
    <property type="match status" value="1"/>
</dbReference>
<dbReference type="AlphaFoldDB" id="A0A6A4X4I0"/>
<feature type="compositionally biased region" description="Low complexity" evidence="2">
    <location>
        <begin position="119"/>
        <end position="129"/>
    </location>
</feature>
<keyword evidence="5" id="KW-1185">Reference proteome</keyword>
<name>A0A6A4X4I0_AMPAM</name>
<evidence type="ECO:0000256" key="1">
    <source>
        <dbReference type="ARBA" id="ARBA00023006"/>
    </source>
</evidence>
<dbReference type="Pfam" id="PF21054">
    <property type="entry name" value="RUBC_PIKBD"/>
    <property type="match status" value="1"/>
</dbReference>
<dbReference type="Pfam" id="PF13901">
    <property type="entry name" value="RH_dom"/>
    <property type="match status" value="2"/>
</dbReference>
<evidence type="ECO:0000256" key="2">
    <source>
        <dbReference type="SAM" id="MobiDB-lite"/>
    </source>
</evidence>
<sequence>MRRARSWPELAAEPAAPPPPDRPPLAPLILQIDYAPPPEEGAPSRWRRRYSERLTRRRRPTTPAEPAAAAAATGTGTLAAAVRTDVKPPEKDITDSAAPAADSASVGACKPPVGPSRPPAASGPTAAAAQSRPTGAVPKRPTHGRSQSATVPASVTAAAIASAVATYAGAGPARVAASPSGGRRLVRAATTSSRPPTQPAEETLPSPSEHEQLGFIPRSLPYRGRHGEHYPSFVESGGGHSLVYGLDGYFPKPRDGQSLTDFLGSHEFKRNVAELDRENAHFRISESLIAAFEMVGSEMRMLSKSGGERRRSNPTASIGDLRRRLVERGASGASDRERLISDTSGSPSSCSGLSDLELTDDTPPSSAVHDPGGVSAPVVPGSGRRSAPVSIPSSQPDPPPPPPPQPPVPLAPAPRSATAENIALSLLSRFPEKQLPKASDLVWLVGEDEVPQSLLPMPSLDANRGEPDERTSPTSSTGKAPPGVTLRGTAEWAPPRAQIIFSIHKQGKRSVAMARQSHRCAGCGLKVSPSLAKKFRWCEYLGRYFCTGCHSNQQFYIPARIIHKHDYTMYPVSIFSHQLLLSIWRDPLFHVNAINASVLNHADLHQCRVLRRRLSSAQKYVGSCRFAKQLLRTHPLPDAYIMDEIDLYSLRDLVEANSRVLTNDLQKKYNAYLEHCRLCQLCRGRGFHCWGCAERRQWQREERHRRRPAARCCRCPRRLRSLAGRLRAQWRRFVHQLCCGRAFHCEACHHQQVLFPFEVPEVRQCAGCGACYHYLCFPEAAGCARCRRLEQRRRASVQVV</sequence>
<feature type="compositionally biased region" description="Low complexity" evidence="2">
    <location>
        <begin position="95"/>
        <end position="105"/>
    </location>
</feature>
<feature type="compositionally biased region" description="Low complexity" evidence="2">
    <location>
        <begin position="341"/>
        <end position="356"/>
    </location>
</feature>
<dbReference type="GO" id="GO:0006914">
    <property type="term" value="P:autophagy"/>
    <property type="evidence" value="ECO:0007669"/>
    <property type="project" value="UniProtKB-KW"/>
</dbReference>
<dbReference type="EMBL" id="VIIS01000274">
    <property type="protein sequence ID" value="KAF0310990.1"/>
    <property type="molecule type" value="Genomic_DNA"/>
</dbReference>
<dbReference type="PANTHER" id="PTHR45971">
    <property type="entry name" value="PHOX (PX) DOMAIN-CONTAINING PROTEIN"/>
    <property type="match status" value="1"/>
</dbReference>
<feature type="region of interest" description="Disordered" evidence="2">
    <location>
        <begin position="453"/>
        <end position="485"/>
    </location>
</feature>
<dbReference type="PANTHER" id="PTHR45971:SF1">
    <property type="entry name" value="RUBICON, ISOFORM A"/>
    <property type="match status" value="1"/>
</dbReference>
<feature type="compositionally biased region" description="Low complexity" evidence="2">
    <location>
        <begin position="61"/>
        <end position="83"/>
    </location>
</feature>
<feature type="region of interest" description="Disordered" evidence="2">
    <location>
        <begin position="302"/>
        <end position="416"/>
    </location>
</feature>
<feature type="domain" description="Rubicon Homology" evidence="3">
    <location>
        <begin position="536"/>
        <end position="793"/>
    </location>
</feature>
<dbReference type="InterPro" id="IPR048569">
    <property type="entry name" value="RUBC_PIKBD"/>
</dbReference>
<keyword evidence="1" id="KW-0072">Autophagy</keyword>
<feature type="compositionally biased region" description="Low complexity" evidence="2">
    <location>
        <begin position="371"/>
        <end position="394"/>
    </location>
</feature>
<comment type="caution">
    <text evidence="4">The sequence shown here is derived from an EMBL/GenBank/DDBJ whole genome shotgun (WGS) entry which is preliminary data.</text>
</comment>
<feature type="compositionally biased region" description="Pro residues" evidence="2">
    <location>
        <begin position="15"/>
        <end position="26"/>
    </location>
</feature>